<protein>
    <submittedName>
        <fullName evidence="1">Uncharacterized protein</fullName>
    </submittedName>
</protein>
<feature type="non-terminal residue" evidence="1">
    <location>
        <position position="1"/>
    </location>
</feature>
<gene>
    <name evidence="1" type="ORF">PFFCH_01537</name>
</gene>
<dbReference type="Proteomes" id="UP000030656">
    <property type="component" value="Unassembled WGS sequence"/>
</dbReference>
<dbReference type="OrthoDB" id="372968at2759"/>
<reference evidence="1 2" key="2">
    <citation type="submission" date="2013-02" db="EMBL/GenBank/DDBJ databases">
        <title>The Genome Sequence of Plasmodium falciparum FCH/4.</title>
        <authorList>
            <consortium name="The Broad Institute Genome Sequencing Platform"/>
            <consortium name="The Broad Institute Genome Sequencing Center for Infectious Disease"/>
            <person name="Neafsey D."/>
            <person name="Cheeseman I."/>
            <person name="Volkman S."/>
            <person name="Adams J."/>
            <person name="Walker B."/>
            <person name="Young S.K."/>
            <person name="Zeng Q."/>
            <person name="Gargeya S."/>
            <person name="Fitzgerald M."/>
            <person name="Haas B."/>
            <person name="Abouelleil A."/>
            <person name="Alvarado L."/>
            <person name="Arachchi H.M."/>
            <person name="Berlin A.M."/>
            <person name="Chapman S.B."/>
            <person name="Dewar J."/>
            <person name="Goldberg J."/>
            <person name="Griggs A."/>
            <person name="Gujja S."/>
            <person name="Hansen M."/>
            <person name="Howarth C."/>
            <person name="Imamovic A."/>
            <person name="Larimer J."/>
            <person name="McCowan C."/>
            <person name="Murphy C."/>
            <person name="Neiman D."/>
            <person name="Pearson M."/>
            <person name="Priest M."/>
            <person name="Roberts A."/>
            <person name="Saif S."/>
            <person name="Shea T."/>
            <person name="Sisk P."/>
            <person name="Sykes S."/>
            <person name="Wortman J."/>
            <person name="Nusbaum C."/>
            <person name="Birren B."/>
        </authorList>
    </citation>
    <scope>NUCLEOTIDE SEQUENCE [LARGE SCALE GENOMIC DNA]</scope>
    <source>
        <strain evidence="1 2">FCH/4</strain>
    </source>
</reference>
<dbReference type="AlphaFoldDB" id="A0A024VRS0"/>
<evidence type="ECO:0000313" key="2">
    <source>
        <dbReference type="Proteomes" id="UP000030656"/>
    </source>
</evidence>
<accession>A0A024VRS0</accession>
<name>A0A024VRS0_PLAFA</name>
<evidence type="ECO:0000313" key="1">
    <source>
        <dbReference type="EMBL" id="ETW31003.1"/>
    </source>
</evidence>
<organism evidence="1 2">
    <name type="scientific">Plasmodium falciparum FCH/4</name>
    <dbReference type="NCBI Taxonomy" id="1036724"/>
    <lineage>
        <taxon>Eukaryota</taxon>
        <taxon>Sar</taxon>
        <taxon>Alveolata</taxon>
        <taxon>Apicomplexa</taxon>
        <taxon>Aconoidasida</taxon>
        <taxon>Haemosporida</taxon>
        <taxon>Plasmodiidae</taxon>
        <taxon>Plasmodium</taxon>
        <taxon>Plasmodium (Laverania)</taxon>
    </lineage>
</organism>
<sequence>INEKYDKFVQNKENETYDKFVQNKENEKYDKFAQNKENEKYDKFAQNKENEKYDKFVQNNKNEEHMLDDNKEKDLIHSSIKSDYSNTNVKENDMKVIWPNKLSWKEISNEIKKKLCVVIKNKPAEWNHYDLQNFLVSQFHNKNYIPTFQDIFITKSCPTIATVAFKNEEERNYFLDHQKFKLPNLKHHHKDLNKNNIYYNKYSNFLVLQEYVISYNTQSNNNPKKYYQDKYEQNIYKDYESRQKRKYNNFYDHYNHNFHSKKYSDVSINKYKKKINFNNNYDINSNVKRKKVSTSYERNDDS</sequence>
<reference evidence="1 2" key="1">
    <citation type="submission" date="2013-02" db="EMBL/GenBank/DDBJ databases">
        <title>The Genome Annotation of Plasmodium falciparum FCH/4.</title>
        <authorList>
            <consortium name="The Broad Institute Genome Sequencing Platform"/>
            <consortium name="The Broad Institute Genome Sequencing Center for Infectious Disease"/>
            <person name="Neafsey D."/>
            <person name="Hoffman S."/>
            <person name="Volkman S."/>
            <person name="Rosenthal P."/>
            <person name="Walker B."/>
            <person name="Young S.K."/>
            <person name="Zeng Q."/>
            <person name="Gargeya S."/>
            <person name="Fitzgerald M."/>
            <person name="Haas B."/>
            <person name="Abouelleil A."/>
            <person name="Allen A.W."/>
            <person name="Alvarado L."/>
            <person name="Arachchi H.M."/>
            <person name="Berlin A.M."/>
            <person name="Chapman S.B."/>
            <person name="Gainer-Dewar J."/>
            <person name="Goldberg J."/>
            <person name="Griggs A."/>
            <person name="Gujja S."/>
            <person name="Hansen M."/>
            <person name="Howarth C."/>
            <person name="Imamovic A."/>
            <person name="Ireland A."/>
            <person name="Larimer J."/>
            <person name="McCowan C."/>
            <person name="Murphy C."/>
            <person name="Pearson M."/>
            <person name="Poon T.W."/>
            <person name="Priest M."/>
            <person name="Roberts A."/>
            <person name="Saif S."/>
            <person name="Shea T."/>
            <person name="Sisk P."/>
            <person name="Sykes S."/>
            <person name="Wortman J."/>
            <person name="Nusbaum C."/>
            <person name="Birren B."/>
        </authorList>
    </citation>
    <scope>NUCLEOTIDE SEQUENCE [LARGE SCALE GENOMIC DNA]</scope>
    <source>
        <strain evidence="1 2">FCH/4</strain>
    </source>
</reference>
<proteinExistence type="predicted"/>
<dbReference type="EMBL" id="KI927875">
    <property type="protein sequence ID" value="ETW31003.1"/>
    <property type="molecule type" value="Genomic_DNA"/>
</dbReference>